<name>A0A4Z2GT15_9TELE</name>
<comment type="caution">
    <text evidence="2">The sequence shown here is derived from an EMBL/GenBank/DDBJ whole genome shotgun (WGS) entry which is preliminary data.</text>
</comment>
<feature type="compositionally biased region" description="Polar residues" evidence="1">
    <location>
        <begin position="1"/>
        <end position="10"/>
    </location>
</feature>
<reference evidence="2 3" key="1">
    <citation type="submission" date="2019-03" db="EMBL/GenBank/DDBJ databases">
        <title>First draft genome of Liparis tanakae, snailfish: a comprehensive survey of snailfish specific genes.</title>
        <authorList>
            <person name="Kim W."/>
            <person name="Song I."/>
            <person name="Jeong J.-H."/>
            <person name="Kim D."/>
            <person name="Kim S."/>
            <person name="Ryu S."/>
            <person name="Song J.Y."/>
            <person name="Lee S.K."/>
        </authorList>
    </citation>
    <scope>NUCLEOTIDE SEQUENCE [LARGE SCALE GENOMIC DNA]</scope>
    <source>
        <tissue evidence="2">Muscle</tissue>
    </source>
</reference>
<keyword evidence="3" id="KW-1185">Reference proteome</keyword>
<gene>
    <name evidence="2" type="ORF">EYF80_033005</name>
</gene>
<evidence type="ECO:0000256" key="1">
    <source>
        <dbReference type="SAM" id="MobiDB-lite"/>
    </source>
</evidence>
<dbReference type="AlphaFoldDB" id="A0A4Z2GT15"/>
<proteinExistence type="predicted"/>
<evidence type="ECO:0000313" key="2">
    <source>
        <dbReference type="EMBL" id="TNN56747.1"/>
    </source>
</evidence>
<feature type="compositionally biased region" description="Basic and acidic residues" evidence="1">
    <location>
        <begin position="34"/>
        <end position="46"/>
    </location>
</feature>
<dbReference type="Proteomes" id="UP000314294">
    <property type="component" value="Unassembled WGS sequence"/>
</dbReference>
<feature type="region of interest" description="Disordered" evidence="1">
    <location>
        <begin position="1"/>
        <end position="66"/>
    </location>
</feature>
<accession>A0A4Z2GT15</accession>
<organism evidence="2 3">
    <name type="scientific">Liparis tanakae</name>
    <name type="common">Tanaka's snailfish</name>
    <dbReference type="NCBI Taxonomy" id="230148"/>
    <lineage>
        <taxon>Eukaryota</taxon>
        <taxon>Metazoa</taxon>
        <taxon>Chordata</taxon>
        <taxon>Craniata</taxon>
        <taxon>Vertebrata</taxon>
        <taxon>Euteleostomi</taxon>
        <taxon>Actinopterygii</taxon>
        <taxon>Neopterygii</taxon>
        <taxon>Teleostei</taxon>
        <taxon>Neoteleostei</taxon>
        <taxon>Acanthomorphata</taxon>
        <taxon>Eupercaria</taxon>
        <taxon>Perciformes</taxon>
        <taxon>Cottioidei</taxon>
        <taxon>Cottales</taxon>
        <taxon>Liparidae</taxon>
        <taxon>Liparis</taxon>
    </lineage>
</organism>
<feature type="compositionally biased region" description="Basic and acidic residues" evidence="1">
    <location>
        <begin position="86"/>
        <end position="106"/>
    </location>
</feature>
<feature type="compositionally biased region" description="Polar residues" evidence="1">
    <location>
        <begin position="108"/>
        <end position="127"/>
    </location>
</feature>
<sequence length="127" mass="14086">MATTTGQSVDRGSAVRSPPWSMRTAACHSVLTEKSWEHIDPDDLRRPQTTSDDLGPSVAKSETPKRVQASGDVIIVIIIIIIKARSTVESERKRSEPGGRRERPRPSDTSSRGNGTNFYTPYNYTKQ</sequence>
<protein>
    <submittedName>
        <fullName evidence="2">Uncharacterized protein</fullName>
    </submittedName>
</protein>
<dbReference type="EMBL" id="SRLO01000421">
    <property type="protein sequence ID" value="TNN56747.1"/>
    <property type="molecule type" value="Genomic_DNA"/>
</dbReference>
<evidence type="ECO:0000313" key="3">
    <source>
        <dbReference type="Proteomes" id="UP000314294"/>
    </source>
</evidence>
<feature type="region of interest" description="Disordered" evidence="1">
    <location>
        <begin position="86"/>
        <end position="127"/>
    </location>
</feature>